<sequence length="40" mass="4726">MTQIDPLRFVLACMFGRSENTALRQAMRWVRGEPPKLYEL</sequence>
<name>A0A0P1GEB3_9RHOB</name>
<dbReference type="Proteomes" id="UP000054935">
    <property type="component" value="Unassembled WGS sequence"/>
</dbReference>
<dbReference type="AlphaFoldDB" id="A0A0P1GEB3"/>
<organism evidence="1 2">
    <name type="scientific">Tropicibacter naphthalenivorans</name>
    <dbReference type="NCBI Taxonomy" id="441103"/>
    <lineage>
        <taxon>Bacteria</taxon>
        <taxon>Pseudomonadati</taxon>
        <taxon>Pseudomonadota</taxon>
        <taxon>Alphaproteobacteria</taxon>
        <taxon>Rhodobacterales</taxon>
        <taxon>Roseobacteraceae</taxon>
        <taxon>Tropicibacter</taxon>
    </lineage>
</organism>
<gene>
    <name evidence="1" type="ORF">TRN7648_02654</name>
</gene>
<protein>
    <submittedName>
        <fullName evidence="1">Uncharacterized protein</fullName>
    </submittedName>
</protein>
<dbReference type="EMBL" id="CYSE01000004">
    <property type="protein sequence ID" value="CUH79805.1"/>
    <property type="molecule type" value="Genomic_DNA"/>
</dbReference>
<reference evidence="1 2" key="1">
    <citation type="submission" date="2015-09" db="EMBL/GenBank/DDBJ databases">
        <authorList>
            <consortium name="Swine Surveillance"/>
        </authorList>
    </citation>
    <scope>NUCLEOTIDE SEQUENCE [LARGE SCALE GENOMIC DNA]</scope>
    <source>
        <strain evidence="1 2">CECT 7648</strain>
    </source>
</reference>
<accession>A0A0P1GEB3</accession>
<evidence type="ECO:0000313" key="1">
    <source>
        <dbReference type="EMBL" id="CUH79805.1"/>
    </source>
</evidence>
<evidence type="ECO:0000313" key="2">
    <source>
        <dbReference type="Proteomes" id="UP000054935"/>
    </source>
</evidence>
<dbReference type="RefSeq" id="WP_268811239.1">
    <property type="nucleotide sequence ID" value="NZ_CYSE01000004.1"/>
</dbReference>
<proteinExistence type="predicted"/>
<keyword evidence="2" id="KW-1185">Reference proteome</keyword>